<dbReference type="EMBL" id="JBGBPQ010000033">
    <property type="protein sequence ID" value="KAL1495127.1"/>
    <property type="molecule type" value="Genomic_DNA"/>
</dbReference>
<feature type="region of interest" description="Disordered" evidence="1">
    <location>
        <begin position="41"/>
        <end position="61"/>
    </location>
</feature>
<evidence type="ECO:0000256" key="1">
    <source>
        <dbReference type="SAM" id="MobiDB-lite"/>
    </source>
</evidence>
<reference evidence="2 3" key="1">
    <citation type="journal article" date="2024" name="Science">
        <title>Giant polyketide synthase enzymes in the biosynthesis of giant marine polyether toxins.</title>
        <authorList>
            <person name="Fallon T.R."/>
            <person name="Shende V.V."/>
            <person name="Wierzbicki I.H."/>
            <person name="Pendleton A.L."/>
            <person name="Watervoot N.F."/>
            <person name="Auber R.P."/>
            <person name="Gonzalez D.J."/>
            <person name="Wisecaver J.H."/>
            <person name="Moore B.S."/>
        </authorList>
    </citation>
    <scope>NUCLEOTIDE SEQUENCE [LARGE SCALE GENOMIC DNA]</scope>
    <source>
        <strain evidence="2 3">12B1</strain>
    </source>
</reference>
<proteinExistence type="predicted"/>
<feature type="compositionally biased region" description="Low complexity" evidence="1">
    <location>
        <begin position="46"/>
        <end position="61"/>
    </location>
</feature>
<comment type="caution">
    <text evidence="2">The sequence shown here is derived from an EMBL/GenBank/DDBJ whole genome shotgun (WGS) entry which is preliminary data.</text>
</comment>
<accession>A0AB34I8M3</accession>
<name>A0AB34I8M3_PRYPA</name>
<organism evidence="2 3">
    <name type="scientific">Prymnesium parvum</name>
    <name type="common">Toxic golden alga</name>
    <dbReference type="NCBI Taxonomy" id="97485"/>
    <lineage>
        <taxon>Eukaryota</taxon>
        <taxon>Haptista</taxon>
        <taxon>Haptophyta</taxon>
        <taxon>Prymnesiophyceae</taxon>
        <taxon>Prymnesiales</taxon>
        <taxon>Prymnesiaceae</taxon>
        <taxon>Prymnesium</taxon>
    </lineage>
</organism>
<dbReference type="Proteomes" id="UP001515480">
    <property type="component" value="Unassembled WGS sequence"/>
</dbReference>
<evidence type="ECO:0000313" key="2">
    <source>
        <dbReference type="EMBL" id="KAL1495127.1"/>
    </source>
</evidence>
<gene>
    <name evidence="2" type="ORF">AB1Y20_016994</name>
</gene>
<protein>
    <submittedName>
        <fullName evidence="2">Uncharacterized protein</fullName>
    </submittedName>
</protein>
<sequence length="74" mass="7225">MPAAPPPPVAVPPPSPIHAAADSFCAAINKLIGTESPLLCSPRRSATAPDDAAPPLTAEPPADGCACCTAAPKA</sequence>
<keyword evidence="3" id="KW-1185">Reference proteome</keyword>
<evidence type="ECO:0000313" key="3">
    <source>
        <dbReference type="Proteomes" id="UP001515480"/>
    </source>
</evidence>
<dbReference type="AlphaFoldDB" id="A0AB34I8M3"/>